<evidence type="ECO:0000313" key="1">
    <source>
        <dbReference type="EMBL" id="PPQ73032.1"/>
    </source>
</evidence>
<comment type="caution">
    <text evidence="1">The sequence shown here is derived from an EMBL/GenBank/DDBJ whole genome shotgun (WGS) entry which is preliminary data.</text>
</comment>
<evidence type="ECO:0000313" key="2">
    <source>
        <dbReference type="Proteomes" id="UP000283269"/>
    </source>
</evidence>
<sequence length="128" mass="14449">MATTSYSRKCLFTCRSSGIVFVLISIRVHIAKKTTVYGTSLGTIPAWLEETDEAVEFSTNASLPPGVVTLRVSDTDRDDREDRDDYSEPFSTGSFGIYRWILLLSQWWQFATADADARCDEKREFGGF</sequence>
<accession>A0A409W3H5</accession>
<dbReference type="Proteomes" id="UP000283269">
    <property type="component" value="Unassembled WGS sequence"/>
</dbReference>
<dbReference type="AlphaFoldDB" id="A0A409W3H5"/>
<proteinExistence type="predicted"/>
<gene>
    <name evidence="1" type="ORF">CVT25_007579</name>
</gene>
<keyword evidence="2" id="KW-1185">Reference proteome</keyword>
<protein>
    <submittedName>
        <fullName evidence="1">Uncharacterized protein</fullName>
    </submittedName>
</protein>
<reference evidence="1 2" key="1">
    <citation type="journal article" date="2018" name="Evol. Lett.">
        <title>Horizontal gene cluster transfer increased hallucinogenic mushroom diversity.</title>
        <authorList>
            <person name="Reynolds H.T."/>
            <person name="Vijayakumar V."/>
            <person name="Gluck-Thaler E."/>
            <person name="Korotkin H.B."/>
            <person name="Matheny P.B."/>
            <person name="Slot J.C."/>
        </authorList>
    </citation>
    <scope>NUCLEOTIDE SEQUENCE [LARGE SCALE GENOMIC DNA]</scope>
    <source>
        <strain evidence="1 2">2631</strain>
    </source>
</reference>
<dbReference type="EMBL" id="NHYD01003785">
    <property type="protein sequence ID" value="PPQ73032.1"/>
    <property type="molecule type" value="Genomic_DNA"/>
</dbReference>
<dbReference type="InParanoid" id="A0A409W3H5"/>
<organism evidence="1 2">
    <name type="scientific">Psilocybe cyanescens</name>
    <dbReference type="NCBI Taxonomy" id="93625"/>
    <lineage>
        <taxon>Eukaryota</taxon>
        <taxon>Fungi</taxon>
        <taxon>Dikarya</taxon>
        <taxon>Basidiomycota</taxon>
        <taxon>Agaricomycotina</taxon>
        <taxon>Agaricomycetes</taxon>
        <taxon>Agaricomycetidae</taxon>
        <taxon>Agaricales</taxon>
        <taxon>Agaricineae</taxon>
        <taxon>Strophariaceae</taxon>
        <taxon>Psilocybe</taxon>
    </lineage>
</organism>
<name>A0A409W3H5_PSICY</name>